<name>A0A507QSK1_MONPU</name>
<dbReference type="InterPro" id="IPR005301">
    <property type="entry name" value="MOB_kinase_act_fam"/>
</dbReference>
<feature type="compositionally biased region" description="Polar residues" evidence="2">
    <location>
        <begin position="304"/>
        <end position="313"/>
    </location>
</feature>
<keyword evidence="1" id="KW-0479">Metal-binding</keyword>
<sequence>MTAAGISQASSPRLPSPPPFTEVQIGPKSPSFAKDAEKVLGASLEQDDGSTRRIRPGTKAADMASGPPLIPLHQVDSPFQLQEHLKALYNSYTKPKGSDTVIPITREIAIQIAQPPEGIERALWLYELCRFLTMKVNNLIIAFFAEDPPCSSHLCPEMRAADWQYLCAVHDPPKSCCAIDYCCHTLDWATNVLTSPKFFPSRLVLGSEIGGGAQASIRHLTNIFRRLYRIFAHAWFQHRNVFWQVEGNEGLYILFKTVCDMYTLIPEENYTVPAEAEGVDAPKPATPEQPQGRPMVILRKDSESSTAPVSNNVEAPALATDTNTRRHKHSPSTGSRVTTITEYNEDRHKLSELDETSELGELPSQTPETGDEPTNEPSENGTSSETSVQVTETELEPSELEQSGAEQQEESVETVETEPADAPNPEPETAKSEVEEAIPSTEHALTETSESESKGEPEMKPESEEQRAEPESSTELESKTESEEAEKAPEVDSTSKAQDPSDSTAESEQEPEPTREESSACKMESAPEPAAES</sequence>
<feature type="compositionally biased region" description="Polar residues" evidence="2">
    <location>
        <begin position="492"/>
        <end position="504"/>
    </location>
</feature>
<comment type="caution">
    <text evidence="3">The sequence shown here is derived from an EMBL/GenBank/DDBJ whole genome shotgun (WGS) entry which is preliminary data.</text>
</comment>
<feature type="compositionally biased region" description="Acidic residues" evidence="2">
    <location>
        <begin position="407"/>
        <end position="419"/>
    </location>
</feature>
<dbReference type="Pfam" id="PF03637">
    <property type="entry name" value="Mob1_phocein"/>
    <property type="match status" value="1"/>
</dbReference>
<reference evidence="3 4" key="1">
    <citation type="submission" date="2019-06" db="EMBL/GenBank/DDBJ databases">
        <title>Wine fermentation using esterase from Monascus purpureus.</title>
        <authorList>
            <person name="Geng C."/>
            <person name="Zhang Y."/>
        </authorList>
    </citation>
    <scope>NUCLEOTIDE SEQUENCE [LARGE SCALE GENOMIC DNA]</scope>
    <source>
        <strain evidence="3">HQ1</strain>
    </source>
</reference>
<feature type="region of interest" description="Disordered" evidence="2">
    <location>
        <begin position="1"/>
        <end position="67"/>
    </location>
</feature>
<feature type="compositionally biased region" description="Polar residues" evidence="2">
    <location>
        <begin position="331"/>
        <end position="342"/>
    </location>
</feature>
<feature type="compositionally biased region" description="Basic and acidic residues" evidence="2">
    <location>
        <begin position="451"/>
        <end position="490"/>
    </location>
</feature>
<dbReference type="OrthoDB" id="10262609at2759"/>
<keyword evidence="4" id="KW-1185">Reference proteome</keyword>
<dbReference type="STRING" id="5098.A0A507QSK1"/>
<dbReference type="SMART" id="SM01388">
    <property type="entry name" value="Mob1_phocein"/>
    <property type="match status" value="1"/>
</dbReference>
<keyword evidence="1" id="KW-0862">Zinc</keyword>
<feature type="binding site" evidence="1">
    <location>
        <position position="150"/>
    </location>
    <ligand>
        <name>Zn(2+)</name>
        <dbReference type="ChEBI" id="CHEBI:29105"/>
    </ligand>
</feature>
<protein>
    <submittedName>
        <fullName evidence="3">MOB member 4, phocein</fullName>
    </submittedName>
</protein>
<proteinExistence type="predicted"/>
<dbReference type="EMBL" id="VIFY01000122">
    <property type="protein sequence ID" value="TQB70092.1"/>
    <property type="molecule type" value="Genomic_DNA"/>
</dbReference>
<feature type="binding site" evidence="1">
    <location>
        <position position="155"/>
    </location>
    <ligand>
        <name>Zn(2+)</name>
        <dbReference type="ChEBI" id="CHEBI:29105"/>
    </ligand>
</feature>
<organism evidence="3 4">
    <name type="scientific">Monascus purpureus</name>
    <name type="common">Red mold</name>
    <name type="synonym">Monascus anka</name>
    <dbReference type="NCBI Taxonomy" id="5098"/>
    <lineage>
        <taxon>Eukaryota</taxon>
        <taxon>Fungi</taxon>
        <taxon>Dikarya</taxon>
        <taxon>Ascomycota</taxon>
        <taxon>Pezizomycotina</taxon>
        <taxon>Eurotiomycetes</taxon>
        <taxon>Eurotiomycetidae</taxon>
        <taxon>Eurotiales</taxon>
        <taxon>Aspergillaceae</taxon>
        <taxon>Monascus</taxon>
    </lineage>
</organism>
<feature type="binding site" evidence="1">
    <location>
        <position position="233"/>
    </location>
    <ligand>
        <name>Zn(2+)</name>
        <dbReference type="ChEBI" id="CHEBI:29105"/>
    </ligand>
</feature>
<evidence type="ECO:0000313" key="3">
    <source>
        <dbReference type="EMBL" id="TQB70092.1"/>
    </source>
</evidence>
<feature type="compositionally biased region" description="Polar residues" evidence="2">
    <location>
        <begin position="1"/>
        <end position="13"/>
    </location>
</feature>
<dbReference type="SUPFAM" id="SSF101152">
    <property type="entry name" value="Mob1/phocein"/>
    <property type="match status" value="1"/>
</dbReference>
<feature type="region of interest" description="Disordered" evidence="2">
    <location>
        <begin position="302"/>
        <end position="533"/>
    </location>
</feature>
<dbReference type="InterPro" id="IPR036703">
    <property type="entry name" value="MOB_kinase_act_sf"/>
</dbReference>
<dbReference type="Proteomes" id="UP000319663">
    <property type="component" value="Unassembled WGS sequence"/>
</dbReference>
<feature type="binding site" evidence="1">
    <location>
        <position position="238"/>
    </location>
    <ligand>
        <name>Zn(2+)</name>
        <dbReference type="ChEBI" id="CHEBI:29105"/>
    </ligand>
</feature>
<evidence type="ECO:0000313" key="4">
    <source>
        <dbReference type="Proteomes" id="UP000319663"/>
    </source>
</evidence>
<evidence type="ECO:0000256" key="1">
    <source>
        <dbReference type="PIRSR" id="PIRSR605301-1"/>
    </source>
</evidence>
<dbReference type="AlphaFoldDB" id="A0A507QSK1"/>
<gene>
    <name evidence="3" type="primary">MOB4</name>
    <name evidence="3" type="ORF">MPDQ_000966</name>
</gene>
<dbReference type="PANTHER" id="PTHR22599">
    <property type="entry name" value="MPS ONE BINDER KINASE ACTIVATOR-LIKE MOB"/>
    <property type="match status" value="1"/>
</dbReference>
<accession>A0A507QSK1</accession>
<feature type="compositionally biased region" description="Low complexity" evidence="2">
    <location>
        <begin position="382"/>
        <end position="392"/>
    </location>
</feature>
<evidence type="ECO:0000256" key="2">
    <source>
        <dbReference type="SAM" id="MobiDB-lite"/>
    </source>
</evidence>
<dbReference type="Gene3D" id="1.20.140.30">
    <property type="entry name" value="MOB kinase activator"/>
    <property type="match status" value="1"/>
</dbReference>